<dbReference type="GO" id="GO:0019367">
    <property type="term" value="P:fatty acid elongation, saturated fatty acid"/>
    <property type="evidence" value="ECO:0007669"/>
    <property type="project" value="TreeGrafter"/>
</dbReference>
<keyword evidence="9 10" id="KW-0275">Fatty acid biosynthesis</keyword>
<keyword evidence="5 10" id="KW-0276">Fatty acid metabolism</keyword>
<dbReference type="GO" id="GO:0042761">
    <property type="term" value="P:very long-chain fatty acid biosynthetic process"/>
    <property type="evidence" value="ECO:0007669"/>
    <property type="project" value="TreeGrafter"/>
</dbReference>
<evidence type="ECO:0000256" key="5">
    <source>
        <dbReference type="ARBA" id="ARBA00022832"/>
    </source>
</evidence>
<evidence type="ECO:0000256" key="8">
    <source>
        <dbReference type="ARBA" id="ARBA00023136"/>
    </source>
</evidence>
<accession>A0A3S6C7X4</accession>
<dbReference type="Pfam" id="PF01151">
    <property type="entry name" value="ELO"/>
    <property type="match status" value="1"/>
</dbReference>
<comment type="catalytic activity">
    <reaction evidence="10">
        <text>a very-long-chain acyl-CoA + malonyl-CoA + H(+) = a very-long-chain 3-oxoacyl-CoA + CO2 + CoA</text>
        <dbReference type="Rhea" id="RHEA:32727"/>
        <dbReference type="ChEBI" id="CHEBI:15378"/>
        <dbReference type="ChEBI" id="CHEBI:16526"/>
        <dbReference type="ChEBI" id="CHEBI:57287"/>
        <dbReference type="ChEBI" id="CHEBI:57384"/>
        <dbReference type="ChEBI" id="CHEBI:90725"/>
        <dbReference type="ChEBI" id="CHEBI:90736"/>
        <dbReference type="EC" id="2.3.1.199"/>
    </reaction>
</comment>
<dbReference type="GO" id="GO:0030148">
    <property type="term" value="P:sphingolipid biosynthetic process"/>
    <property type="evidence" value="ECO:0007669"/>
    <property type="project" value="TreeGrafter"/>
</dbReference>
<dbReference type="EC" id="2.3.1.199" evidence="10"/>
<keyword evidence="4 10" id="KW-0812">Transmembrane</keyword>
<keyword evidence="7 10" id="KW-0443">Lipid metabolism</keyword>
<feature type="transmembrane region" description="Helical" evidence="10">
    <location>
        <begin position="29"/>
        <end position="48"/>
    </location>
</feature>
<evidence type="ECO:0000256" key="4">
    <source>
        <dbReference type="ARBA" id="ARBA00022692"/>
    </source>
</evidence>
<dbReference type="PANTHER" id="PTHR11157">
    <property type="entry name" value="FATTY ACID ACYL TRANSFERASE-RELATED"/>
    <property type="match status" value="1"/>
</dbReference>
<name>A0A3S6C7X4_TIGJA</name>
<comment type="similarity">
    <text evidence="10">Belongs to the ELO family.</text>
</comment>
<keyword evidence="2 10" id="KW-0444">Lipid biosynthesis</keyword>
<proteinExistence type="evidence at transcript level"/>
<feature type="transmembrane region" description="Helical" evidence="10">
    <location>
        <begin position="144"/>
        <end position="163"/>
    </location>
</feature>
<evidence type="ECO:0000256" key="1">
    <source>
        <dbReference type="ARBA" id="ARBA00004141"/>
    </source>
</evidence>
<sequence length="285" mass="33917">MDFLVDKYHHYAALYDQVWELRDRRMDEWPMMGSPLPTIFLCLSYVYIVKVWGPNYMKDRKPMELRGFLIVYNLLQVFLSTYIFVGLIFAGWGGQYSFRCQPVDYSNDPQALAMIWWCWLYYMSKFTEFFDTFCFVARKKFNQVSLLHVVHHGIMPLSVWPGARFVPGGHASFFGLLNTFVHIFMYFYYFVAALGPEYKKYIWWKQHMTTLQMVQFVGIMIHGFQLVLYDDCKFPWQFSYYIGAHAIMFFILFSQFYVQAYLMPNKSKTASTSSRNGKAKALKEE</sequence>
<evidence type="ECO:0000256" key="7">
    <source>
        <dbReference type="ARBA" id="ARBA00023098"/>
    </source>
</evidence>
<protein>
    <recommendedName>
        <fullName evidence="10">Elongation of very long chain fatty acids protein</fullName>
        <ecNumber evidence="10">2.3.1.199</ecNumber>
    </recommendedName>
    <alternativeName>
        <fullName evidence="10">Very-long-chain 3-oxoacyl-CoA synthase</fullName>
    </alternativeName>
</protein>
<evidence type="ECO:0000256" key="2">
    <source>
        <dbReference type="ARBA" id="ARBA00022516"/>
    </source>
</evidence>
<evidence type="ECO:0000256" key="9">
    <source>
        <dbReference type="ARBA" id="ARBA00023160"/>
    </source>
</evidence>
<dbReference type="GO" id="GO:0034626">
    <property type="term" value="P:fatty acid elongation, polyunsaturated fatty acid"/>
    <property type="evidence" value="ECO:0007669"/>
    <property type="project" value="TreeGrafter"/>
</dbReference>
<evidence type="ECO:0000313" key="11">
    <source>
        <dbReference type="EMBL" id="AIW65587.1"/>
    </source>
</evidence>
<keyword evidence="3 10" id="KW-0808">Transferase</keyword>
<keyword evidence="8 10" id="KW-0472">Membrane</keyword>
<feature type="transmembrane region" description="Helical" evidence="10">
    <location>
        <begin position="69"/>
        <end position="94"/>
    </location>
</feature>
<dbReference type="EMBL" id="KF951024">
    <property type="protein sequence ID" value="AIW65587.1"/>
    <property type="molecule type" value="mRNA"/>
</dbReference>
<dbReference type="GO" id="GO:0034625">
    <property type="term" value="P:fatty acid elongation, monounsaturated fatty acid"/>
    <property type="evidence" value="ECO:0007669"/>
    <property type="project" value="TreeGrafter"/>
</dbReference>
<dbReference type="InterPro" id="IPR002076">
    <property type="entry name" value="ELO_fam"/>
</dbReference>
<dbReference type="GO" id="GO:0009922">
    <property type="term" value="F:fatty acid elongase activity"/>
    <property type="evidence" value="ECO:0007669"/>
    <property type="project" value="UniProtKB-EC"/>
</dbReference>
<evidence type="ECO:0000256" key="10">
    <source>
        <dbReference type="RuleBase" id="RU361115"/>
    </source>
</evidence>
<dbReference type="GO" id="GO:0005789">
    <property type="term" value="C:endoplasmic reticulum membrane"/>
    <property type="evidence" value="ECO:0007669"/>
    <property type="project" value="TreeGrafter"/>
</dbReference>
<reference evidence="11" key="1">
    <citation type="submission" date="2013-12" db="EMBL/GenBank/DDBJ databases">
        <authorList>
            <person name="Lee J.-S."/>
        </authorList>
    </citation>
    <scope>NUCLEOTIDE SEQUENCE</scope>
</reference>
<evidence type="ECO:0000256" key="3">
    <source>
        <dbReference type="ARBA" id="ARBA00022679"/>
    </source>
</evidence>
<keyword evidence="6 10" id="KW-1133">Transmembrane helix</keyword>
<dbReference type="PANTHER" id="PTHR11157:SF167">
    <property type="entry name" value="ELONGATION OF VERY LONG CHAIN FATTY ACIDS PROTEIN"/>
    <property type="match status" value="1"/>
</dbReference>
<feature type="transmembrane region" description="Helical" evidence="10">
    <location>
        <begin position="240"/>
        <end position="258"/>
    </location>
</feature>
<feature type="transmembrane region" description="Helical" evidence="10">
    <location>
        <begin position="169"/>
        <end position="189"/>
    </location>
</feature>
<dbReference type="AlphaFoldDB" id="A0A3S6C7X4"/>
<feature type="transmembrane region" description="Helical" evidence="10">
    <location>
        <begin position="114"/>
        <end position="137"/>
    </location>
</feature>
<comment type="subcellular location">
    <subcellularLocation>
        <location evidence="1">Membrane</location>
        <topology evidence="1">Multi-pass membrane protein</topology>
    </subcellularLocation>
</comment>
<feature type="transmembrane region" description="Helical" evidence="10">
    <location>
        <begin position="210"/>
        <end position="228"/>
    </location>
</feature>
<evidence type="ECO:0000256" key="6">
    <source>
        <dbReference type="ARBA" id="ARBA00022989"/>
    </source>
</evidence>
<organism evidence="11">
    <name type="scientific">Tigriopus japonicus</name>
    <name type="common">Copepod</name>
    <dbReference type="NCBI Taxonomy" id="158387"/>
    <lineage>
        <taxon>Eukaryota</taxon>
        <taxon>Metazoa</taxon>
        <taxon>Ecdysozoa</taxon>
        <taxon>Arthropoda</taxon>
        <taxon>Crustacea</taxon>
        <taxon>Multicrustacea</taxon>
        <taxon>Hexanauplia</taxon>
        <taxon>Copepoda</taxon>
        <taxon>Harpacticoida</taxon>
        <taxon>Harpacticidae</taxon>
        <taxon>Tigriopus</taxon>
    </lineage>
</organism>